<evidence type="ECO:0000313" key="5">
    <source>
        <dbReference type="RefSeq" id="XP_027189442.1"/>
    </source>
</evidence>
<dbReference type="GO" id="GO:0006629">
    <property type="term" value="P:lipid metabolic process"/>
    <property type="evidence" value="ECO:0007669"/>
    <property type="project" value="InterPro"/>
</dbReference>
<evidence type="ECO:0000313" key="4">
    <source>
        <dbReference type="RefSeq" id="XP_012570806.1"/>
    </source>
</evidence>
<dbReference type="RefSeq" id="XP_012570806.1">
    <property type="nucleotide sequence ID" value="XM_012715352.2"/>
</dbReference>
<dbReference type="RefSeq" id="XP_027189442.1">
    <property type="nucleotide sequence ID" value="XM_027333641.1"/>
</dbReference>
<dbReference type="PANTHER" id="PTHR46086">
    <property type="entry name" value="ALPHA/BETA-HYDROLASES SUPERFAMILY PROTEIN"/>
    <property type="match status" value="1"/>
</dbReference>
<evidence type="ECO:0000256" key="1">
    <source>
        <dbReference type="ARBA" id="ARBA00022801"/>
    </source>
</evidence>
<dbReference type="GO" id="GO:0004806">
    <property type="term" value="F:triacylglycerol lipase activity"/>
    <property type="evidence" value="ECO:0007669"/>
    <property type="project" value="InterPro"/>
</dbReference>
<dbReference type="GeneID" id="101504920"/>
<dbReference type="KEGG" id="cam:101504920"/>
<protein>
    <submittedName>
        <fullName evidence="5">Uncharacterized protein LOC101504920 isoform X1</fullName>
    </submittedName>
    <submittedName>
        <fullName evidence="4">Uncharacterized protein LOC101504920 isoform X2</fullName>
    </submittedName>
</protein>
<keyword evidence="1" id="KW-0378">Hydrolase</keyword>
<evidence type="ECO:0000313" key="3">
    <source>
        <dbReference type="Proteomes" id="UP000087171"/>
    </source>
</evidence>
<dbReference type="SUPFAM" id="SSF53474">
    <property type="entry name" value="alpha/beta-Hydrolases"/>
    <property type="match status" value="1"/>
</dbReference>
<keyword evidence="3" id="KW-1185">Reference proteome</keyword>
<dbReference type="Proteomes" id="UP000087171">
    <property type="component" value="Chromosome Ca4"/>
</dbReference>
<dbReference type="InterPro" id="IPR002921">
    <property type="entry name" value="Fungal_lipase-type"/>
</dbReference>
<dbReference type="Gene3D" id="3.40.50.1820">
    <property type="entry name" value="alpha/beta hydrolase"/>
    <property type="match status" value="1"/>
</dbReference>
<dbReference type="OrthoDB" id="438440at2759"/>
<proteinExistence type="predicted"/>
<dbReference type="CDD" id="cd00519">
    <property type="entry name" value="Lipase_3"/>
    <property type="match status" value="1"/>
</dbReference>
<sequence length="472" mass="54813">MGSKQAFYGDYILLKPQEASIVELVHLLFSSNLRNRRFIDCSEGLEAVEFRQRWLLFTSVVLQKVFVFLGPSLKMVGNMLELWLNRLSSNGGFIPLVLNFFKGEVITPERSSAEFLSVVGLLDNRVDLDIHHNHTNYKGLLSIMTSKFSYENEQFIINAVTNHWGMEILGLYAFWNDYQKCGTTKAMITEDTKSDPNLIVVAFSGTQPFDAEQWRTDIDISWYELPDVGKIHGGFMKALGLQRGRGWPKEIDENGPHRYAYYTIRDKLRAVFKENQDAKFILTGHSLGGALAILFVAVLILHEEEWLLDKLEGVYTFGQPRVGDKKFGEFMVEKMRKYDVKHMRYVYSNDLVPRIPYDDKSLFFKHFSPCLYFNSLYHGQILEEEPNKNYFSLFWVIPKILNAVWEVIRGFLLPFVVGREYKQNWFMTIFRLVGLIIPGIPAHIPNDYVNSTRLGYLNEHLEIQRPQHSKDD</sequence>
<reference evidence="3" key="1">
    <citation type="journal article" date="2013" name="Nat. Biotechnol.">
        <title>Draft genome sequence of chickpea (Cicer arietinum) provides a resource for trait improvement.</title>
        <authorList>
            <person name="Varshney R.K."/>
            <person name="Song C."/>
            <person name="Saxena R.K."/>
            <person name="Azam S."/>
            <person name="Yu S."/>
            <person name="Sharpe A.G."/>
            <person name="Cannon S."/>
            <person name="Baek J."/>
            <person name="Rosen B.D."/>
            <person name="Tar'an B."/>
            <person name="Millan T."/>
            <person name="Zhang X."/>
            <person name="Ramsay L.D."/>
            <person name="Iwata A."/>
            <person name="Wang Y."/>
            <person name="Nelson W."/>
            <person name="Farmer A.D."/>
            <person name="Gaur P.M."/>
            <person name="Soderlund C."/>
            <person name="Penmetsa R.V."/>
            <person name="Xu C."/>
            <person name="Bharti A.K."/>
            <person name="He W."/>
            <person name="Winter P."/>
            <person name="Zhao S."/>
            <person name="Hane J.K."/>
            <person name="Carrasquilla-Garcia N."/>
            <person name="Condie J.A."/>
            <person name="Upadhyaya H.D."/>
            <person name="Luo M.C."/>
            <person name="Thudi M."/>
            <person name="Gowda C.L."/>
            <person name="Singh N.P."/>
            <person name="Lichtenzveig J."/>
            <person name="Gali K.K."/>
            <person name="Rubio J."/>
            <person name="Nadarajan N."/>
            <person name="Dolezel J."/>
            <person name="Bansal K.C."/>
            <person name="Xu X."/>
            <person name="Edwards D."/>
            <person name="Zhang G."/>
            <person name="Kahl G."/>
            <person name="Gil J."/>
            <person name="Singh K.B."/>
            <person name="Datta S.K."/>
            <person name="Jackson S.A."/>
            <person name="Wang J."/>
            <person name="Cook D.R."/>
        </authorList>
    </citation>
    <scope>NUCLEOTIDE SEQUENCE [LARGE SCALE GENOMIC DNA]</scope>
    <source>
        <strain evidence="3">cv. CDC Frontier</strain>
    </source>
</reference>
<feature type="domain" description="Fungal lipase-type" evidence="2">
    <location>
        <begin position="200"/>
        <end position="358"/>
    </location>
</feature>
<reference evidence="4 5" key="2">
    <citation type="submission" date="2025-04" db="UniProtKB">
        <authorList>
            <consortium name="RefSeq"/>
        </authorList>
    </citation>
    <scope>IDENTIFICATION</scope>
    <source>
        <tissue evidence="4 5">Etiolated seedlings</tissue>
    </source>
</reference>
<name>A0A1S3E6Z6_CICAR</name>
<gene>
    <name evidence="4 5" type="primary">LOC101504920</name>
</gene>
<dbReference type="PaxDb" id="3827-XP_004499053.1"/>
<accession>A0A1S3E6Z6</accession>
<dbReference type="InterPro" id="IPR044819">
    <property type="entry name" value="OBL-like"/>
</dbReference>
<dbReference type="Pfam" id="PF01764">
    <property type="entry name" value="Lipase_3"/>
    <property type="match status" value="1"/>
</dbReference>
<dbReference type="InterPro" id="IPR029058">
    <property type="entry name" value="AB_hydrolase_fold"/>
</dbReference>
<dbReference type="AlphaFoldDB" id="A0A1S3E6Z6"/>
<dbReference type="PANTHER" id="PTHR46086:SF4">
    <property type="entry name" value="ALPHA_BETA-HYDROLASES SUPERFAMILY PROTEIN"/>
    <property type="match status" value="1"/>
</dbReference>
<organism evidence="3 4">
    <name type="scientific">Cicer arietinum</name>
    <name type="common">Chickpea</name>
    <name type="synonym">Garbanzo</name>
    <dbReference type="NCBI Taxonomy" id="3827"/>
    <lineage>
        <taxon>Eukaryota</taxon>
        <taxon>Viridiplantae</taxon>
        <taxon>Streptophyta</taxon>
        <taxon>Embryophyta</taxon>
        <taxon>Tracheophyta</taxon>
        <taxon>Spermatophyta</taxon>
        <taxon>Magnoliopsida</taxon>
        <taxon>eudicotyledons</taxon>
        <taxon>Gunneridae</taxon>
        <taxon>Pentapetalae</taxon>
        <taxon>rosids</taxon>
        <taxon>fabids</taxon>
        <taxon>Fabales</taxon>
        <taxon>Fabaceae</taxon>
        <taxon>Papilionoideae</taxon>
        <taxon>50 kb inversion clade</taxon>
        <taxon>NPAAA clade</taxon>
        <taxon>Hologalegina</taxon>
        <taxon>IRL clade</taxon>
        <taxon>Cicereae</taxon>
        <taxon>Cicer</taxon>
    </lineage>
</organism>
<evidence type="ECO:0000259" key="2">
    <source>
        <dbReference type="Pfam" id="PF01764"/>
    </source>
</evidence>